<dbReference type="GeneID" id="84904445"/>
<gene>
    <name evidence="7" type="ORF">ATORI0001_1236</name>
</gene>
<evidence type="ECO:0000259" key="5">
    <source>
        <dbReference type="Pfam" id="PF17802"/>
    </source>
</evidence>
<evidence type="ECO:0000256" key="1">
    <source>
        <dbReference type="ARBA" id="ARBA00007257"/>
    </source>
</evidence>
<feature type="transmembrane region" description="Helical" evidence="4">
    <location>
        <begin position="731"/>
        <end position="749"/>
    </location>
</feature>
<keyword evidence="3" id="KW-0732">Signal</keyword>
<dbReference type="Pfam" id="PF18202">
    <property type="entry name" value="TQ"/>
    <property type="match status" value="1"/>
</dbReference>
<organism evidence="7 8">
    <name type="scientific">Lancefieldella rimae (strain ATCC 49626 / DSM 7090 / CCUG 31168 / NBRC 15546 / VPI D140H-11A)</name>
    <name type="common">Atopobium rimae</name>
    <dbReference type="NCBI Taxonomy" id="553184"/>
    <lineage>
        <taxon>Bacteria</taxon>
        <taxon>Bacillati</taxon>
        <taxon>Actinomycetota</taxon>
        <taxon>Coriobacteriia</taxon>
        <taxon>Coriobacteriales</taxon>
        <taxon>Atopobiaceae</taxon>
        <taxon>Lancefieldella</taxon>
    </lineage>
</organism>
<dbReference type="Gene3D" id="2.60.40.10">
    <property type="entry name" value="Immunoglobulins"/>
    <property type="match status" value="3"/>
</dbReference>
<protein>
    <submittedName>
        <fullName evidence="7">Cna protein B-type domain protein</fullName>
    </submittedName>
</protein>
<dbReference type="InterPro" id="IPR041033">
    <property type="entry name" value="SpaA_PFL_dom_1"/>
</dbReference>
<feature type="transmembrane region" description="Helical" evidence="4">
    <location>
        <begin position="25"/>
        <end position="48"/>
    </location>
</feature>
<keyword evidence="2" id="KW-0964">Secreted</keyword>
<feature type="domain" description="SpaA-like prealbumin fold" evidence="5">
    <location>
        <begin position="356"/>
        <end position="442"/>
    </location>
</feature>
<keyword evidence="4" id="KW-0472">Membrane</keyword>
<evidence type="ECO:0000313" key="7">
    <source>
        <dbReference type="EMBL" id="EEE17237.1"/>
    </source>
</evidence>
<evidence type="ECO:0000259" key="6">
    <source>
        <dbReference type="Pfam" id="PF18202"/>
    </source>
</evidence>
<evidence type="ECO:0000256" key="3">
    <source>
        <dbReference type="ARBA" id="ARBA00022729"/>
    </source>
</evidence>
<dbReference type="PANTHER" id="PTHR36108:SF13">
    <property type="entry name" value="COLOSSIN-B-RELATED"/>
    <property type="match status" value="1"/>
</dbReference>
<name>B9CLQ5_LANR4</name>
<feature type="domain" description="SpaA-like prealbumin fold" evidence="5">
    <location>
        <begin position="261"/>
        <end position="326"/>
    </location>
</feature>
<evidence type="ECO:0000256" key="4">
    <source>
        <dbReference type="SAM" id="Phobius"/>
    </source>
</evidence>
<dbReference type="PANTHER" id="PTHR36108">
    <property type="entry name" value="COLOSSIN-B-RELATED"/>
    <property type="match status" value="1"/>
</dbReference>
<keyword evidence="4" id="KW-0812">Transmembrane</keyword>
<feature type="domain" description="T-Q ester bond containing" evidence="6">
    <location>
        <begin position="599"/>
        <end position="710"/>
    </location>
</feature>
<keyword evidence="4" id="KW-1133">Transmembrane helix</keyword>
<dbReference type="RefSeq" id="WP_003148968.1">
    <property type="nucleotide sequence ID" value="NZ_ACFE01000002.1"/>
</dbReference>
<comment type="similarity">
    <text evidence="1">Belongs to the serine-aspartate repeat-containing protein (SDr) family.</text>
</comment>
<dbReference type="InterPro" id="IPR013783">
    <property type="entry name" value="Ig-like_fold"/>
</dbReference>
<reference evidence="7 8" key="1">
    <citation type="submission" date="2009-01" db="EMBL/GenBank/DDBJ databases">
        <authorList>
            <person name="Madupu R."/>
            <person name="Sebastian Y."/>
            <person name="Durkin A.S."/>
            <person name="Torralba M."/>
            <person name="Methe B."/>
            <person name="Sutton G.G."/>
            <person name="Strausberg R.L."/>
            <person name="Nelson K.E."/>
        </authorList>
    </citation>
    <scope>NUCLEOTIDE SEQUENCE [LARGE SCALE GENOMIC DNA]</scope>
    <source>
        <strain evidence="7 8">ATCC 49626</strain>
    </source>
</reference>
<dbReference type="STRING" id="1383.IV60_GL000642"/>
<sequence length="755" mass="81893">MNACTTLFTHVPSLSSSLRKRQRCFVLLSWILPLLIGSALLVQLYQLWLPRTVFAKESETITVADRKDFPDGRNIPQWMGSNGAFLYCGDELNKTGAQYGDTLAVMNPEDYHNLRTADGANNGSYSERQLKALDFILYHGARGDQPENLIYGISADWRAREVTQFAIWGILRGDPHLVTTVLPEAGMARAAEALAKDALAYADSGGGGPEEGSAKLLVPPSNRQVLLFMTTKTEAPKGQLKIKKHSALSQNIFQEKALFSLDKAVYGIFSDKECSTKICEVVTNGVGETDSAELPEGTYYVKEIHPPLGHMLDPAIHEVTVVGNTAVELPCEDVPYGATGLTLKKEDMELQSGPQGSATLKGAEFSVSYFANTEGTTEGKPLASWVFTTDEHGIAEFSENSKVRGDELPTHNGASWMPLGTYTIQETKAPAGYTLPDASPSIYILSLEDEKPVWKKLNDGNATSHDVQSITFKDTVKLGSLHVTKQAHDPLYTDVHAPEVTQTPSLSGAEIEITNESEHPILYKGIWVAPHEKVASIATDDSGSAQIDGLPFGTYQLKEVTAPDGFALNTSWNPMVSVSEDQTVVEAPPLVDNRICMATELATLNNTHEATAEKEIKLVDHVSYEGLTPGQEYEVNVDLHPAGQDPSPENKLSSAHVTFTPEKSEGTVDVPIALSGDNLPDAVTAHDTITQHGTNVTSHTDKHSKSQTVNITKPKKPVKKEVIPYTGNESFTIPVIVCSGAGLILFAFVSSKHRA</sequence>
<dbReference type="AlphaFoldDB" id="B9CLQ5"/>
<dbReference type="EMBL" id="ACFE01000002">
    <property type="protein sequence ID" value="EEE17237.1"/>
    <property type="molecule type" value="Genomic_DNA"/>
</dbReference>
<dbReference type="Proteomes" id="UP000004070">
    <property type="component" value="Unassembled WGS sequence"/>
</dbReference>
<dbReference type="NCBIfam" id="NF033903">
    <property type="entry name" value="VaFE_rpt"/>
    <property type="match status" value="1"/>
</dbReference>
<dbReference type="Pfam" id="PF17802">
    <property type="entry name" value="SpaA"/>
    <property type="match status" value="3"/>
</dbReference>
<dbReference type="InterPro" id="IPR041100">
    <property type="entry name" value="TQ"/>
</dbReference>
<comment type="caution">
    <text evidence="7">The sequence shown here is derived from an EMBL/GenBank/DDBJ whole genome shotgun (WGS) entry which is preliminary data.</text>
</comment>
<dbReference type="eggNOG" id="COG4932">
    <property type="taxonomic scope" value="Bacteria"/>
</dbReference>
<dbReference type="GO" id="GO:0005975">
    <property type="term" value="P:carbohydrate metabolic process"/>
    <property type="evidence" value="ECO:0007669"/>
    <property type="project" value="UniProtKB-ARBA"/>
</dbReference>
<dbReference type="Gene3D" id="2.60.40.3930">
    <property type="match status" value="1"/>
</dbReference>
<evidence type="ECO:0000256" key="2">
    <source>
        <dbReference type="ARBA" id="ARBA00022525"/>
    </source>
</evidence>
<evidence type="ECO:0000313" key="8">
    <source>
        <dbReference type="Proteomes" id="UP000004070"/>
    </source>
</evidence>
<proteinExistence type="inferred from homology"/>
<accession>B9CLQ5</accession>
<dbReference type="SUPFAM" id="SSF49478">
    <property type="entry name" value="Cna protein B-type domain"/>
    <property type="match status" value="1"/>
</dbReference>
<feature type="domain" description="SpaA-like prealbumin fold" evidence="5">
    <location>
        <begin position="503"/>
        <end position="583"/>
    </location>
</feature>